<feature type="DNA-binding region" description="H-T-H motif" evidence="2">
    <location>
        <begin position="37"/>
        <end position="56"/>
    </location>
</feature>
<dbReference type="GO" id="GO:0000976">
    <property type="term" value="F:transcription cis-regulatory region binding"/>
    <property type="evidence" value="ECO:0007669"/>
    <property type="project" value="TreeGrafter"/>
</dbReference>
<comment type="caution">
    <text evidence="4">The sequence shown here is derived from an EMBL/GenBank/DDBJ whole genome shotgun (WGS) entry which is preliminary data.</text>
</comment>
<name>A0A934KG52_9BACT</name>
<evidence type="ECO:0000259" key="3">
    <source>
        <dbReference type="PROSITE" id="PS50977"/>
    </source>
</evidence>
<dbReference type="SUPFAM" id="SSF46689">
    <property type="entry name" value="Homeodomain-like"/>
    <property type="match status" value="1"/>
</dbReference>
<sequence>MTQAGPPPPRLSADQRRDQVIASAIHEFAELGYQAASTAAIARRAGISQPYIYALFPNKQELFLAVHDQVIERIRLTFADAARHGRTPREKLDQMGAAYPSLIADRYALMVQLQVYATGDPVIQAHASRGFRGLYDEVIRLSGAPAAEVSLLFACGMLANVTTALGQQEICAPLFEAKPTTVDQSAR</sequence>
<dbReference type="InterPro" id="IPR001647">
    <property type="entry name" value="HTH_TetR"/>
</dbReference>
<dbReference type="PANTHER" id="PTHR30055">
    <property type="entry name" value="HTH-TYPE TRANSCRIPTIONAL REGULATOR RUTR"/>
    <property type="match status" value="1"/>
</dbReference>
<reference evidence="4 5" key="1">
    <citation type="submission" date="2020-10" db="EMBL/GenBank/DDBJ databases">
        <title>Ca. Dormibacterota MAGs.</title>
        <authorList>
            <person name="Montgomery K."/>
        </authorList>
    </citation>
    <scope>NUCLEOTIDE SEQUENCE [LARGE SCALE GENOMIC DNA]</scope>
    <source>
        <strain evidence="4">Mitchell_Peninsula_5</strain>
    </source>
</reference>
<dbReference type="EMBL" id="JAEKNN010000026">
    <property type="protein sequence ID" value="MBJ7608876.1"/>
    <property type="molecule type" value="Genomic_DNA"/>
</dbReference>
<dbReference type="PANTHER" id="PTHR30055:SF146">
    <property type="entry name" value="HTH-TYPE TRANSCRIPTIONAL DUAL REGULATOR CECR"/>
    <property type="match status" value="1"/>
</dbReference>
<proteinExistence type="predicted"/>
<dbReference type="Proteomes" id="UP000614410">
    <property type="component" value="Unassembled WGS sequence"/>
</dbReference>
<dbReference type="Gene3D" id="1.10.357.10">
    <property type="entry name" value="Tetracycline Repressor, domain 2"/>
    <property type="match status" value="1"/>
</dbReference>
<gene>
    <name evidence="4" type="ORF">JF887_05535</name>
</gene>
<feature type="domain" description="HTH tetR-type" evidence="3">
    <location>
        <begin position="14"/>
        <end position="74"/>
    </location>
</feature>
<dbReference type="AlphaFoldDB" id="A0A934KG52"/>
<dbReference type="InterPro" id="IPR050109">
    <property type="entry name" value="HTH-type_TetR-like_transc_reg"/>
</dbReference>
<dbReference type="PROSITE" id="PS50977">
    <property type="entry name" value="HTH_TETR_2"/>
    <property type="match status" value="1"/>
</dbReference>
<dbReference type="Pfam" id="PF00440">
    <property type="entry name" value="TetR_N"/>
    <property type="match status" value="1"/>
</dbReference>
<dbReference type="PRINTS" id="PR00455">
    <property type="entry name" value="HTHTETR"/>
</dbReference>
<dbReference type="GO" id="GO:0003700">
    <property type="term" value="F:DNA-binding transcription factor activity"/>
    <property type="evidence" value="ECO:0007669"/>
    <property type="project" value="TreeGrafter"/>
</dbReference>
<evidence type="ECO:0000256" key="1">
    <source>
        <dbReference type="ARBA" id="ARBA00023125"/>
    </source>
</evidence>
<evidence type="ECO:0000313" key="5">
    <source>
        <dbReference type="Proteomes" id="UP000614410"/>
    </source>
</evidence>
<keyword evidence="1 2" id="KW-0238">DNA-binding</keyword>
<accession>A0A934KG52</accession>
<organism evidence="4 5">
    <name type="scientific">Candidatus Amunia macphersoniae</name>
    <dbReference type="NCBI Taxonomy" id="3127014"/>
    <lineage>
        <taxon>Bacteria</taxon>
        <taxon>Bacillati</taxon>
        <taxon>Candidatus Dormiibacterota</taxon>
        <taxon>Candidatus Dormibacteria</taxon>
        <taxon>Candidatus Aeolococcales</taxon>
        <taxon>Candidatus Aeolococcaceae</taxon>
        <taxon>Candidatus Amunia</taxon>
    </lineage>
</organism>
<protein>
    <submittedName>
        <fullName evidence="4">TetR/AcrR family transcriptional regulator</fullName>
    </submittedName>
</protein>
<evidence type="ECO:0000256" key="2">
    <source>
        <dbReference type="PROSITE-ProRule" id="PRU00335"/>
    </source>
</evidence>
<dbReference type="InterPro" id="IPR009057">
    <property type="entry name" value="Homeodomain-like_sf"/>
</dbReference>
<evidence type="ECO:0000313" key="4">
    <source>
        <dbReference type="EMBL" id="MBJ7608876.1"/>
    </source>
</evidence>